<evidence type="ECO:0000256" key="1">
    <source>
        <dbReference type="SAM" id="MobiDB-lite"/>
    </source>
</evidence>
<evidence type="ECO:0008006" key="4">
    <source>
        <dbReference type="Google" id="ProtNLM"/>
    </source>
</evidence>
<accession>A0A9P4U4U2</accession>
<protein>
    <recommendedName>
        <fullName evidence="4">Peptidase A2 domain-containing protein</fullName>
    </recommendedName>
</protein>
<name>A0A9P4U4U2_9PEZI</name>
<feature type="region of interest" description="Disordered" evidence="1">
    <location>
        <begin position="231"/>
        <end position="261"/>
    </location>
</feature>
<dbReference type="InterPro" id="IPR021109">
    <property type="entry name" value="Peptidase_aspartic_dom_sf"/>
</dbReference>
<proteinExistence type="predicted"/>
<comment type="caution">
    <text evidence="2">The sequence shown here is derived from an EMBL/GenBank/DDBJ whole genome shotgun (WGS) entry which is preliminary data.</text>
</comment>
<dbReference type="OrthoDB" id="5415077at2759"/>
<dbReference type="Proteomes" id="UP000800235">
    <property type="component" value="Unassembled WGS sequence"/>
</dbReference>
<dbReference type="CDD" id="cd00303">
    <property type="entry name" value="retropepsin_like"/>
    <property type="match status" value="1"/>
</dbReference>
<reference evidence="2" key="1">
    <citation type="journal article" date="2020" name="Stud. Mycol.">
        <title>101 Dothideomycetes genomes: a test case for predicting lifestyles and emergence of pathogens.</title>
        <authorList>
            <person name="Haridas S."/>
            <person name="Albert R."/>
            <person name="Binder M."/>
            <person name="Bloem J."/>
            <person name="Labutti K."/>
            <person name="Salamov A."/>
            <person name="Andreopoulos B."/>
            <person name="Baker S."/>
            <person name="Barry K."/>
            <person name="Bills G."/>
            <person name="Bluhm B."/>
            <person name="Cannon C."/>
            <person name="Castanera R."/>
            <person name="Culley D."/>
            <person name="Daum C."/>
            <person name="Ezra D."/>
            <person name="Gonzalez J."/>
            <person name="Henrissat B."/>
            <person name="Kuo A."/>
            <person name="Liang C."/>
            <person name="Lipzen A."/>
            <person name="Lutzoni F."/>
            <person name="Magnuson J."/>
            <person name="Mondo S."/>
            <person name="Nolan M."/>
            <person name="Ohm R."/>
            <person name="Pangilinan J."/>
            <person name="Park H.-J."/>
            <person name="Ramirez L."/>
            <person name="Alfaro M."/>
            <person name="Sun H."/>
            <person name="Tritt A."/>
            <person name="Yoshinaga Y."/>
            <person name="Zwiers L.-H."/>
            <person name="Turgeon B."/>
            <person name="Goodwin S."/>
            <person name="Spatafora J."/>
            <person name="Crous P."/>
            <person name="Grigoriev I."/>
        </authorList>
    </citation>
    <scope>NUCLEOTIDE SEQUENCE</scope>
    <source>
        <strain evidence="2">CBS 130266</strain>
    </source>
</reference>
<sequence>MPNLSPLTQWLSDNSNILAAVVISASILILSSGSTTQKVERQTDDYIRTIKLATTAARLAQPKHTSIARAKLDTGCDINLINRTLVTRLGLTVKPLSLSDPCTISQFDRSTVELEGKTEIWWYGENPSLPHLKFRFGPQVYHSTLYMPLQSESPFDIIFGKDVMNKYRLDHCNCFSGDGDRIDLAEPGERHHPGSRTAHLKPPKRTKEQKLEQARIDEEVKQARLAQNERMAREGGTRITPLDSRGRTVVPPPQTHHTNPCRNREKKCLDNCVIL</sequence>
<evidence type="ECO:0000313" key="3">
    <source>
        <dbReference type="Proteomes" id="UP000800235"/>
    </source>
</evidence>
<dbReference type="AlphaFoldDB" id="A0A9P4U4U2"/>
<dbReference type="EMBL" id="MU007010">
    <property type="protein sequence ID" value="KAF2436403.1"/>
    <property type="molecule type" value="Genomic_DNA"/>
</dbReference>
<evidence type="ECO:0000313" key="2">
    <source>
        <dbReference type="EMBL" id="KAF2436403.1"/>
    </source>
</evidence>
<feature type="region of interest" description="Disordered" evidence="1">
    <location>
        <begin position="186"/>
        <end position="211"/>
    </location>
</feature>
<gene>
    <name evidence="2" type="ORF">EJ08DRAFT_691574</name>
</gene>
<organism evidence="2 3">
    <name type="scientific">Tothia fuscella</name>
    <dbReference type="NCBI Taxonomy" id="1048955"/>
    <lineage>
        <taxon>Eukaryota</taxon>
        <taxon>Fungi</taxon>
        <taxon>Dikarya</taxon>
        <taxon>Ascomycota</taxon>
        <taxon>Pezizomycotina</taxon>
        <taxon>Dothideomycetes</taxon>
        <taxon>Pleosporomycetidae</taxon>
        <taxon>Venturiales</taxon>
        <taxon>Cylindrosympodiaceae</taxon>
        <taxon>Tothia</taxon>
    </lineage>
</organism>
<keyword evidence="3" id="KW-1185">Reference proteome</keyword>
<dbReference type="Gene3D" id="2.40.70.10">
    <property type="entry name" value="Acid Proteases"/>
    <property type="match status" value="1"/>
</dbReference>